<evidence type="ECO:0000256" key="3">
    <source>
        <dbReference type="SAM" id="MobiDB-lite"/>
    </source>
</evidence>
<dbReference type="InParanoid" id="A0A316YJN8"/>
<dbReference type="InterPro" id="IPR000210">
    <property type="entry name" value="BTB/POZ_dom"/>
</dbReference>
<feature type="domain" description="BTB" evidence="4">
    <location>
        <begin position="414"/>
        <end position="479"/>
    </location>
</feature>
<name>A0A316YJN8_9BASI</name>
<protein>
    <recommendedName>
        <fullName evidence="4">BTB domain-containing protein</fullName>
    </recommendedName>
</protein>
<keyword evidence="1" id="KW-0880">Kelch repeat</keyword>
<dbReference type="Pfam" id="PF00651">
    <property type="entry name" value="BTB"/>
    <property type="match status" value="1"/>
</dbReference>
<keyword evidence="2" id="KW-0677">Repeat</keyword>
<gene>
    <name evidence="5" type="ORF">FA10DRAFT_267972</name>
</gene>
<dbReference type="SUPFAM" id="SSF54695">
    <property type="entry name" value="POZ domain"/>
    <property type="match status" value="1"/>
</dbReference>
<dbReference type="AlphaFoldDB" id="A0A316YJN8"/>
<evidence type="ECO:0000259" key="4">
    <source>
        <dbReference type="PROSITE" id="PS50097"/>
    </source>
</evidence>
<feature type="region of interest" description="Disordered" evidence="3">
    <location>
        <begin position="612"/>
        <end position="632"/>
    </location>
</feature>
<sequence>MDTRSTTKINGLAPLPRPAYAQAGDGEDLYVFGGAAAAGPASHTPQAGGDAVLRKLHVDEAGELDWQVVESTLEHSPGPRFGHSLSAFCLEGTLGKRHFLCCLGGTDESGRYRGEVDIFDVDAQTWLPLRAGFRATDAGEDFASLNEGIIDVKDIAPRIHHTATVVETDQGPMLFVVGGYSHANGITRVMGTLQILDLRLLRWSPRFELPQRYGHAAVLVKRQLLIVGGRDELGADVTPSESLSIAVDKVMLQWRRHDASGGLDTASIEDETYCESLGQHGQPPEDAYHGQLFAVKAREEAALIVGRSASGSDLAHLYSPQAGAWIQLDDDQPGTVGACEFLVSTTSLVVAICRLDDGDLGAVDRAAVRSPIQADLSVAFDGAVSSTVARDYEALLGSPAFCKDGRSPYTILPSDFVLQSTWPQAAPVHVHKLILLSRLPHFSSLLNSAMEEALLGIAKVDEPYEVVYALAAYLYTDRLPSYLTRQPLSTLSSLYSLAEESGSGPHLPSWHTALRLLHLSNLYTLPHLFQLTADVLLDNLTTHTAPYLFSAAALLSSVGPDGEGLARFSPSSSSSRCSPKGKGVAQRFLNDIVEWCAKRAILVLGRFEEIESQQHRSEHAEDDEQRDEEDDAEYLEPWARRAFIEDPRIAASLPSASKLQQGLPSIVVSPDQTSSAPSTPRSGDGSFSPFLAHVSAKLQLQADSSRRASVCLTPTKKKAFASAAHLPLGARSGRVTPSLGDLVGGRLSPSNASGRFVVKDLALDHLPLAF</sequence>
<dbReference type="PROSITE" id="PS50097">
    <property type="entry name" value="BTB"/>
    <property type="match status" value="1"/>
</dbReference>
<keyword evidence="6" id="KW-1185">Reference proteome</keyword>
<evidence type="ECO:0000313" key="6">
    <source>
        <dbReference type="Proteomes" id="UP000245768"/>
    </source>
</evidence>
<dbReference type="EMBL" id="KZ819637">
    <property type="protein sequence ID" value="PWN89402.1"/>
    <property type="molecule type" value="Genomic_DNA"/>
</dbReference>
<feature type="compositionally biased region" description="Acidic residues" evidence="3">
    <location>
        <begin position="620"/>
        <end position="632"/>
    </location>
</feature>
<accession>A0A316YJN8</accession>
<dbReference type="SUPFAM" id="SSF117281">
    <property type="entry name" value="Kelch motif"/>
    <property type="match status" value="1"/>
</dbReference>
<dbReference type="InterPro" id="IPR015915">
    <property type="entry name" value="Kelch-typ_b-propeller"/>
</dbReference>
<dbReference type="STRING" id="215250.A0A316YJN8"/>
<dbReference type="RefSeq" id="XP_025376600.1">
    <property type="nucleotide sequence ID" value="XM_025522121.1"/>
</dbReference>
<dbReference type="PANTHER" id="PTHR46093:SF18">
    <property type="entry name" value="FIBRONECTIN TYPE-III DOMAIN-CONTAINING PROTEIN"/>
    <property type="match status" value="1"/>
</dbReference>
<dbReference type="Proteomes" id="UP000245768">
    <property type="component" value="Unassembled WGS sequence"/>
</dbReference>
<dbReference type="OrthoDB" id="3268255at2759"/>
<dbReference type="Gene3D" id="2.120.10.80">
    <property type="entry name" value="Kelch-type beta propeller"/>
    <property type="match status" value="1"/>
</dbReference>
<dbReference type="GeneID" id="37044037"/>
<proteinExistence type="predicted"/>
<reference evidence="5 6" key="1">
    <citation type="journal article" date="2018" name="Mol. Biol. Evol.">
        <title>Broad Genomic Sampling Reveals a Smut Pathogenic Ancestry of the Fungal Clade Ustilaginomycotina.</title>
        <authorList>
            <person name="Kijpornyongpan T."/>
            <person name="Mondo S.J."/>
            <person name="Barry K."/>
            <person name="Sandor L."/>
            <person name="Lee J."/>
            <person name="Lipzen A."/>
            <person name="Pangilinan J."/>
            <person name="LaButti K."/>
            <person name="Hainaut M."/>
            <person name="Henrissat B."/>
            <person name="Grigoriev I.V."/>
            <person name="Spatafora J.W."/>
            <person name="Aime M.C."/>
        </authorList>
    </citation>
    <scope>NUCLEOTIDE SEQUENCE [LARGE SCALE GENOMIC DNA]</scope>
    <source>
        <strain evidence="5 6">MCA 4198</strain>
    </source>
</reference>
<organism evidence="5 6">
    <name type="scientific">Acaromyces ingoldii</name>
    <dbReference type="NCBI Taxonomy" id="215250"/>
    <lineage>
        <taxon>Eukaryota</taxon>
        <taxon>Fungi</taxon>
        <taxon>Dikarya</taxon>
        <taxon>Basidiomycota</taxon>
        <taxon>Ustilaginomycotina</taxon>
        <taxon>Exobasidiomycetes</taxon>
        <taxon>Exobasidiales</taxon>
        <taxon>Cryptobasidiaceae</taxon>
        <taxon>Acaromyces</taxon>
    </lineage>
</organism>
<evidence type="ECO:0000256" key="1">
    <source>
        <dbReference type="ARBA" id="ARBA00022441"/>
    </source>
</evidence>
<dbReference type="Gene3D" id="3.30.710.10">
    <property type="entry name" value="Potassium Channel Kv1.1, Chain A"/>
    <property type="match status" value="1"/>
</dbReference>
<evidence type="ECO:0000256" key="2">
    <source>
        <dbReference type="ARBA" id="ARBA00022737"/>
    </source>
</evidence>
<dbReference type="PANTHER" id="PTHR46093">
    <property type="entry name" value="ACYL-COA-BINDING DOMAIN-CONTAINING PROTEIN 5"/>
    <property type="match status" value="1"/>
</dbReference>
<dbReference type="InterPro" id="IPR011333">
    <property type="entry name" value="SKP1/BTB/POZ_sf"/>
</dbReference>
<evidence type="ECO:0000313" key="5">
    <source>
        <dbReference type="EMBL" id="PWN89402.1"/>
    </source>
</evidence>